<dbReference type="SUPFAM" id="SSF52499">
    <property type="entry name" value="Isochorismatase-like hydrolases"/>
    <property type="match status" value="1"/>
</dbReference>
<name>K6Z6Z7_9ALTE</name>
<proteinExistence type="predicted"/>
<evidence type="ECO:0000313" key="3">
    <source>
        <dbReference type="EMBL" id="GAC31961.1"/>
    </source>
</evidence>
<accession>K6Z6Z7</accession>
<dbReference type="Proteomes" id="UP000006322">
    <property type="component" value="Unassembled WGS sequence"/>
</dbReference>
<dbReference type="InterPro" id="IPR000868">
    <property type="entry name" value="Isochorismatase-like_dom"/>
</dbReference>
<dbReference type="RefSeq" id="WP_007103765.1">
    <property type="nucleotide sequence ID" value="NZ_BAER01000024.1"/>
</dbReference>
<dbReference type="GO" id="GO:0008908">
    <property type="term" value="F:isochorismatase activity"/>
    <property type="evidence" value="ECO:0007669"/>
    <property type="project" value="UniProtKB-EC"/>
</dbReference>
<protein>
    <submittedName>
        <fullName evidence="3">Isochorismatase</fullName>
        <ecNumber evidence="3">3.3.2.1</ecNumber>
    </submittedName>
</protein>
<keyword evidence="1 3" id="KW-0378">Hydrolase</keyword>
<feature type="domain" description="Isochorismatase-like" evidence="2">
    <location>
        <begin position="23"/>
        <end position="197"/>
    </location>
</feature>
<organism evidence="3 4">
    <name type="scientific">Paraglaciecola polaris LMG 21857</name>
    <dbReference type="NCBI Taxonomy" id="1129793"/>
    <lineage>
        <taxon>Bacteria</taxon>
        <taxon>Pseudomonadati</taxon>
        <taxon>Pseudomonadota</taxon>
        <taxon>Gammaproteobacteria</taxon>
        <taxon>Alteromonadales</taxon>
        <taxon>Alteromonadaceae</taxon>
        <taxon>Paraglaciecola</taxon>
    </lineage>
</organism>
<dbReference type="AlphaFoldDB" id="K6Z6Z7"/>
<dbReference type="InterPro" id="IPR050272">
    <property type="entry name" value="Isochorismatase-like_hydrls"/>
</dbReference>
<reference evidence="4" key="1">
    <citation type="journal article" date="2014" name="Environ. Microbiol.">
        <title>Comparative genomics of the marine bacterial genus Glaciecola reveals the high degree of genomic diversity and genomic characteristic for cold adaptation.</title>
        <authorList>
            <person name="Qin Q.L."/>
            <person name="Xie B.B."/>
            <person name="Yu Y."/>
            <person name="Shu Y.L."/>
            <person name="Rong J.C."/>
            <person name="Zhang Y.J."/>
            <person name="Zhao D.L."/>
            <person name="Chen X.L."/>
            <person name="Zhang X.Y."/>
            <person name="Chen B."/>
            <person name="Zhou B.C."/>
            <person name="Zhang Y.Z."/>
        </authorList>
    </citation>
    <scope>NUCLEOTIDE SEQUENCE [LARGE SCALE GENOMIC DNA]</scope>
    <source>
        <strain evidence="4">LMG 21857</strain>
    </source>
</reference>
<gene>
    <name evidence="3" type="ORF">GPLA_1045</name>
</gene>
<evidence type="ECO:0000313" key="4">
    <source>
        <dbReference type="Proteomes" id="UP000006322"/>
    </source>
</evidence>
<dbReference type="EC" id="3.3.2.1" evidence="3"/>
<keyword evidence="4" id="KW-1185">Reference proteome</keyword>
<dbReference type="STRING" id="1129793.GPLA_1045"/>
<comment type="caution">
    <text evidence="3">The sequence shown here is derived from an EMBL/GenBank/DDBJ whole genome shotgun (WGS) entry which is preliminary data.</text>
</comment>
<dbReference type="EMBL" id="BAER01000024">
    <property type="protein sequence ID" value="GAC31961.1"/>
    <property type="molecule type" value="Genomic_DNA"/>
</dbReference>
<evidence type="ECO:0000259" key="2">
    <source>
        <dbReference type="Pfam" id="PF00857"/>
    </source>
</evidence>
<dbReference type="Gene3D" id="3.40.50.850">
    <property type="entry name" value="Isochorismatase-like"/>
    <property type="match status" value="1"/>
</dbReference>
<evidence type="ECO:0000256" key="1">
    <source>
        <dbReference type="ARBA" id="ARBA00022801"/>
    </source>
</evidence>
<dbReference type="PANTHER" id="PTHR43540">
    <property type="entry name" value="PEROXYUREIDOACRYLATE/UREIDOACRYLATE AMIDOHYDROLASE-RELATED"/>
    <property type="match status" value="1"/>
</dbReference>
<dbReference type="Pfam" id="PF00857">
    <property type="entry name" value="Isochorismatase"/>
    <property type="match status" value="1"/>
</dbReference>
<dbReference type="InterPro" id="IPR036380">
    <property type="entry name" value="Isochorismatase-like_sf"/>
</dbReference>
<sequence>MNKKTTNDHDLSVGSLTLGSRPALVIIDMSLGFTQSESRLGGDFTAEVDNIKHLLEQFRARDLPILYTTVVYHNEQQARVFRTRLPDLNILQANSKWVQIDPRITPRPDEPIIEKCWASGFFKTDLHTHLQNKNADSIVVVGLTTSGCVRATAVDGLQHDYPVFVVPQGCGDRNLTAHNASLHDINAKYGVVVSLEELCGALAQL</sequence>
<dbReference type="PANTHER" id="PTHR43540:SF1">
    <property type="entry name" value="ISOCHORISMATASE HYDROLASE"/>
    <property type="match status" value="1"/>
</dbReference>